<gene>
    <name evidence="2" type="ORF">CDD81_6846</name>
</gene>
<proteinExistence type="predicted"/>
<dbReference type="InterPro" id="IPR029058">
    <property type="entry name" value="AB_hydrolase_fold"/>
</dbReference>
<evidence type="ECO:0008006" key="4">
    <source>
        <dbReference type="Google" id="ProtNLM"/>
    </source>
</evidence>
<dbReference type="PANTHER" id="PTHR34853:SF1">
    <property type="entry name" value="LIPASE 5"/>
    <property type="match status" value="1"/>
</dbReference>
<comment type="caution">
    <text evidence="2">The sequence shown here is derived from an EMBL/GenBank/DDBJ whole genome shotgun (WGS) entry which is preliminary data.</text>
</comment>
<reference evidence="2 3" key="1">
    <citation type="submission" date="2017-06" db="EMBL/GenBank/DDBJ databases">
        <title>Ant-infecting Ophiocordyceps genomes reveal a high diversity of potential behavioral manipulation genes and a possible major role for enterotoxins.</title>
        <authorList>
            <person name="De Bekker C."/>
            <person name="Evans H.C."/>
            <person name="Brachmann A."/>
            <person name="Hughes D.P."/>
        </authorList>
    </citation>
    <scope>NUCLEOTIDE SEQUENCE [LARGE SCALE GENOMIC DNA]</scope>
    <source>
        <strain evidence="2 3">Map64</strain>
    </source>
</reference>
<keyword evidence="3" id="KW-1185">Reference proteome</keyword>
<dbReference type="SUPFAM" id="SSF53474">
    <property type="entry name" value="alpha/beta-Hydrolases"/>
    <property type="match status" value="1"/>
</dbReference>
<accession>A0A2C5Y5U3</accession>
<dbReference type="AlphaFoldDB" id="A0A2C5Y5U3"/>
<dbReference type="GO" id="GO:0004806">
    <property type="term" value="F:triacylglycerol lipase activity"/>
    <property type="evidence" value="ECO:0007669"/>
    <property type="project" value="InterPro"/>
</dbReference>
<feature type="signal peptide" evidence="1">
    <location>
        <begin position="1"/>
        <end position="18"/>
    </location>
</feature>
<dbReference type="PANTHER" id="PTHR34853">
    <property type="match status" value="1"/>
</dbReference>
<keyword evidence="1" id="KW-0732">Signal</keyword>
<dbReference type="STRING" id="1399860.A0A2C5Y5U3"/>
<evidence type="ECO:0000313" key="2">
    <source>
        <dbReference type="EMBL" id="PHH62612.1"/>
    </source>
</evidence>
<dbReference type="InterPro" id="IPR005152">
    <property type="entry name" value="Lipase_secreted"/>
</dbReference>
<evidence type="ECO:0000256" key="1">
    <source>
        <dbReference type="SAM" id="SignalP"/>
    </source>
</evidence>
<dbReference type="EMBL" id="NJET01000067">
    <property type="protein sequence ID" value="PHH62612.1"/>
    <property type="molecule type" value="Genomic_DNA"/>
</dbReference>
<dbReference type="Pfam" id="PF03583">
    <property type="entry name" value="LIP"/>
    <property type="match status" value="1"/>
</dbReference>
<protein>
    <recommendedName>
        <fullName evidence="4">Serine aminopeptidase S33 domain-containing protein</fullName>
    </recommendedName>
</protein>
<dbReference type="Proteomes" id="UP000226192">
    <property type="component" value="Unassembled WGS sequence"/>
</dbReference>
<dbReference type="OrthoDB" id="5382058at2759"/>
<name>A0A2C5Y5U3_9HYPO</name>
<dbReference type="GO" id="GO:0016042">
    <property type="term" value="P:lipid catabolic process"/>
    <property type="evidence" value="ECO:0007669"/>
    <property type="project" value="InterPro"/>
</dbReference>
<organism evidence="2 3">
    <name type="scientific">Ophiocordyceps australis</name>
    <dbReference type="NCBI Taxonomy" id="1399860"/>
    <lineage>
        <taxon>Eukaryota</taxon>
        <taxon>Fungi</taxon>
        <taxon>Dikarya</taxon>
        <taxon>Ascomycota</taxon>
        <taxon>Pezizomycotina</taxon>
        <taxon>Sordariomycetes</taxon>
        <taxon>Hypocreomycetidae</taxon>
        <taxon>Hypocreales</taxon>
        <taxon>Ophiocordycipitaceae</taxon>
        <taxon>Ophiocordyceps</taxon>
    </lineage>
</organism>
<dbReference type="Gene3D" id="3.40.50.1820">
    <property type="entry name" value="alpha/beta hydrolase"/>
    <property type="match status" value="2"/>
</dbReference>
<sequence length="478" mass="51260">MVLTILFGLALLARVGLAGQAADYNISKQEFESHNCDEACQSTIAEAIANEVDVIGADNFDYDFYATPSNFSGSEPGDVLKLKAVQATAGDYKTGTRAFIFMYTTLDLDGSKVPATGFIAFPSGAGLMQSRNRKGSCDVFPLVAFAHGTTGVFAGCAPSNGLVQGHADAWQPLIARGYAVVATDYAGLGNNQTTHKYLSLTAQATDVYYSVVAARRLFGHVLSRQWISAGHSQGGGTVWKLAESDYVRNDECYLGTVAMAPATYFAEMLAAAEDNADSAGYLPLISIALSRAFAGFTPETMSALFAKRAELATQGQYCVVPMVSLARGLQYSQLVSKEGLAHDAPQIEKWQAEQSPALGARSPAPILVIQGLNDTTVAPKVTVHATRESCKAGNTVRLSLYPGMEHESVLPASEPEWLTWIDWRFGGGQYSSSECVEEVRKPYSCKDCKTNHEKRATAASKETQHLGHSGKPGRVYLV</sequence>
<evidence type="ECO:0000313" key="3">
    <source>
        <dbReference type="Proteomes" id="UP000226192"/>
    </source>
</evidence>
<feature type="chain" id="PRO_5012722300" description="Serine aminopeptidase S33 domain-containing protein" evidence="1">
    <location>
        <begin position="19"/>
        <end position="478"/>
    </location>
</feature>